<name>A0A543HUY9_9MICO</name>
<comment type="caution">
    <text evidence="1">The sequence shown here is derived from an EMBL/GenBank/DDBJ whole genome shotgun (WGS) entry which is preliminary data.</text>
</comment>
<protein>
    <submittedName>
        <fullName evidence="1">Uncharacterized protein</fullName>
    </submittedName>
</protein>
<accession>A0A543HUY9</accession>
<keyword evidence="2" id="KW-1185">Reference proteome</keyword>
<sequence length="535" mass="56094">MGLQQINLTDYDTVVAVTERALNVALDGWLLQQEPQVALYYTTDSNGNYVEATAETATIVFTGTLAPTLDPTTRQPIDLITLYTEAGPQMVQYNATFQNGVFSASQLGIHLVQGSTPWVMQFEVQLALQATTIDALPANVQTQIQTEVENLGPDMFSIQQLWVDLNTAALASFEGLDGLSALGSAIVEGVMKQYLLQQQAAAAMVFGYAAQFTGGTALAPTFMPTALNFCVTPYSPQTSTSAPLDTLNYLVMVQGNPLPAYPPTSFGFNFVDDITVSGAIAIRHDFIIGQVVSELNGILQTISPVLQADAHADGDDGAIYVNPGQPATFTVLPSPSGSVVATYSYAPAAVSDEVGFFGGSTGVSAQYASTCQVQVGVNGAGAASPSTVLVSGTATFSGDIQSSTMGGGQDTTIPDTTYSWFAELLVQADLANNGQLDLVLGNTDFTSPPVVTGKPPDGWDRFLSGLAGQVQNYATGMTQLRAAVETQVVDNILGALQGSLASANHFVFPGAQTFLFANPQFAPSDDLAANITYTA</sequence>
<gene>
    <name evidence="1" type="ORF">FBY41_2192</name>
</gene>
<organism evidence="1 2">
    <name type="scientific">Humibacillus xanthopallidus</name>
    <dbReference type="NCBI Taxonomy" id="412689"/>
    <lineage>
        <taxon>Bacteria</taxon>
        <taxon>Bacillati</taxon>
        <taxon>Actinomycetota</taxon>
        <taxon>Actinomycetes</taxon>
        <taxon>Micrococcales</taxon>
        <taxon>Intrasporangiaceae</taxon>
        <taxon>Humibacillus</taxon>
    </lineage>
</organism>
<dbReference type="OrthoDB" id="612827at2"/>
<dbReference type="Proteomes" id="UP000316747">
    <property type="component" value="Unassembled WGS sequence"/>
</dbReference>
<dbReference type="AlphaFoldDB" id="A0A543HUY9"/>
<dbReference type="EMBL" id="VFPM01000002">
    <property type="protein sequence ID" value="TQM62163.1"/>
    <property type="molecule type" value="Genomic_DNA"/>
</dbReference>
<reference evidence="1 2" key="1">
    <citation type="submission" date="2019-06" db="EMBL/GenBank/DDBJ databases">
        <title>Genome sequencing of plant associated microbes to promote plant fitness in Sorghum bicolor and Oryza sativa.</title>
        <authorList>
            <person name="Coleman-Derr D."/>
        </authorList>
    </citation>
    <scope>NUCLEOTIDE SEQUENCE [LARGE SCALE GENOMIC DNA]</scope>
    <source>
        <strain evidence="1 2">KV-663</strain>
    </source>
</reference>
<proteinExistence type="predicted"/>
<dbReference type="RefSeq" id="WP_141844284.1">
    <property type="nucleotide sequence ID" value="NZ_VFPM01000002.1"/>
</dbReference>
<evidence type="ECO:0000313" key="1">
    <source>
        <dbReference type="EMBL" id="TQM62163.1"/>
    </source>
</evidence>
<evidence type="ECO:0000313" key="2">
    <source>
        <dbReference type="Proteomes" id="UP000316747"/>
    </source>
</evidence>